<feature type="transmembrane region" description="Helical" evidence="1">
    <location>
        <begin position="69"/>
        <end position="90"/>
    </location>
</feature>
<feature type="transmembrane region" description="Helical" evidence="1">
    <location>
        <begin position="102"/>
        <end position="133"/>
    </location>
</feature>
<dbReference type="Proteomes" id="UP000006048">
    <property type="component" value="Chromosome"/>
</dbReference>
<dbReference type="STRING" id="869212.Turpa_1153"/>
<dbReference type="EMBL" id="CP002959">
    <property type="protein sequence ID" value="AFM11801.1"/>
    <property type="molecule type" value="Genomic_DNA"/>
</dbReference>
<keyword evidence="1" id="KW-1133">Transmembrane helix</keyword>
<evidence type="ECO:0000313" key="2">
    <source>
        <dbReference type="EMBL" id="AFM11801.1"/>
    </source>
</evidence>
<protein>
    <submittedName>
        <fullName evidence="2">Uncharacterized protein</fullName>
    </submittedName>
</protein>
<feature type="transmembrane region" description="Helical" evidence="1">
    <location>
        <begin position="160"/>
        <end position="178"/>
    </location>
</feature>
<dbReference type="AlphaFoldDB" id="I4B3E4"/>
<organism evidence="2 3">
    <name type="scientific">Turneriella parva (strain ATCC BAA-1111 / DSM 21527 / NCTC 11395 / H)</name>
    <name type="common">Leptospira parva</name>
    <dbReference type="NCBI Taxonomy" id="869212"/>
    <lineage>
        <taxon>Bacteria</taxon>
        <taxon>Pseudomonadati</taxon>
        <taxon>Spirochaetota</taxon>
        <taxon>Spirochaetia</taxon>
        <taxon>Leptospirales</taxon>
        <taxon>Leptospiraceae</taxon>
        <taxon>Turneriella</taxon>
    </lineage>
</organism>
<dbReference type="HOGENOM" id="CLU_729455_0_0_12"/>
<gene>
    <name evidence="2" type="ordered locus">Turpa_1153</name>
</gene>
<accession>I4B3E4</accession>
<dbReference type="KEGG" id="tpx:Turpa_1153"/>
<feature type="transmembrane region" description="Helical" evidence="1">
    <location>
        <begin position="26"/>
        <end position="49"/>
    </location>
</feature>
<keyword evidence="3" id="KW-1185">Reference proteome</keyword>
<evidence type="ECO:0000256" key="1">
    <source>
        <dbReference type="SAM" id="Phobius"/>
    </source>
</evidence>
<sequence>MPGVAGGVWSLSMRQKDKLNNRPATVVNLVLSLLVLLFFAGAALLHYYSTAFLYAVITNEASAELAHRVRWTIFAVASGAFTLFVLWWRFFGRDRHNKVLNFLFLIPVIALLVFSNWGITILLYASLIVTLYLTQMPVLEFSDRFRAPGGKWSKAYHQVSLWRAIALLLSLVAGFWFVHGTRQWAYRTEQLDEINRKGIIADLNSVQPLLDSSHPEYVRISGAGMRLQFVTRHTIGSGDDAYTLEYAALTDRELDYGAIQTWPLWVYLPSQYPKERFPMIFQVSRCIVGKSCKGGFVQMVDAAVKQHFPQAAAPRAPSQAQLRRGQELVELSPELELSYSRDEWWQKIQFRLYLLVTLQLVYSLSHWLCQRQIFRQLQS</sequence>
<reference evidence="2 3" key="1">
    <citation type="submission" date="2012-06" db="EMBL/GenBank/DDBJ databases">
        <title>The complete chromosome of genome of Turneriella parva DSM 21527.</title>
        <authorList>
            <consortium name="US DOE Joint Genome Institute (JGI-PGF)"/>
            <person name="Lucas S."/>
            <person name="Han J."/>
            <person name="Lapidus A."/>
            <person name="Bruce D."/>
            <person name="Goodwin L."/>
            <person name="Pitluck S."/>
            <person name="Peters L."/>
            <person name="Kyrpides N."/>
            <person name="Mavromatis K."/>
            <person name="Ivanova N."/>
            <person name="Mikhailova N."/>
            <person name="Chertkov O."/>
            <person name="Detter J.C."/>
            <person name="Tapia R."/>
            <person name="Han C."/>
            <person name="Land M."/>
            <person name="Hauser L."/>
            <person name="Markowitz V."/>
            <person name="Cheng J.-F."/>
            <person name="Hugenholtz P."/>
            <person name="Woyke T."/>
            <person name="Wu D."/>
            <person name="Gronow S."/>
            <person name="Wellnitz S."/>
            <person name="Brambilla E."/>
            <person name="Klenk H.-P."/>
            <person name="Eisen J.A."/>
        </authorList>
    </citation>
    <scope>NUCLEOTIDE SEQUENCE [LARGE SCALE GENOMIC DNA]</scope>
    <source>
        <strain evidence="3">ATCC BAA-1111 / DSM 21527 / NCTC 11395 / H</strain>
    </source>
</reference>
<proteinExistence type="predicted"/>
<keyword evidence="1" id="KW-0472">Membrane</keyword>
<name>I4B3E4_TURPD</name>
<evidence type="ECO:0000313" key="3">
    <source>
        <dbReference type="Proteomes" id="UP000006048"/>
    </source>
</evidence>
<keyword evidence="1" id="KW-0812">Transmembrane</keyword>